<dbReference type="Pfam" id="PF01547">
    <property type="entry name" value="SBP_bac_1"/>
    <property type="match status" value="1"/>
</dbReference>
<dbReference type="InterPro" id="IPR006059">
    <property type="entry name" value="SBP"/>
</dbReference>
<keyword evidence="4" id="KW-0564">Palmitate</keyword>
<evidence type="ECO:0000256" key="5">
    <source>
        <dbReference type="ARBA" id="ARBA00023288"/>
    </source>
</evidence>
<dbReference type="Gene3D" id="3.40.190.10">
    <property type="entry name" value="Periplasmic binding protein-like II"/>
    <property type="match status" value="1"/>
</dbReference>
<organism evidence="7 8">
    <name type="scientific">Paenibacillus hemerocallicola</name>
    <dbReference type="NCBI Taxonomy" id="1172614"/>
    <lineage>
        <taxon>Bacteria</taxon>
        <taxon>Bacillati</taxon>
        <taxon>Bacillota</taxon>
        <taxon>Bacilli</taxon>
        <taxon>Bacillales</taxon>
        <taxon>Paenibacillaceae</taxon>
        <taxon>Paenibacillus</taxon>
    </lineage>
</organism>
<dbReference type="EMBL" id="VDCQ01000050">
    <property type="protein sequence ID" value="TNJ62957.1"/>
    <property type="molecule type" value="Genomic_DNA"/>
</dbReference>
<evidence type="ECO:0000256" key="1">
    <source>
        <dbReference type="ARBA" id="ARBA00022475"/>
    </source>
</evidence>
<reference evidence="7 8" key="1">
    <citation type="submission" date="2019-05" db="EMBL/GenBank/DDBJ databases">
        <title>We sequenced the genome of Paenibacillus hemerocallicola KCTC 33185 for further insight into its adaptation and study the phylogeny of Paenibacillus.</title>
        <authorList>
            <person name="Narsing Rao M.P."/>
        </authorList>
    </citation>
    <scope>NUCLEOTIDE SEQUENCE [LARGE SCALE GENOMIC DNA]</scope>
    <source>
        <strain evidence="7 8">KCTC 33185</strain>
    </source>
</reference>
<evidence type="ECO:0000313" key="7">
    <source>
        <dbReference type="EMBL" id="TNJ62957.1"/>
    </source>
</evidence>
<sequence>MNNRTRGKKAITAAAALCVTVSLLAGCGGGKAEEKPSAAPTNEPVTLTFFTPVGGATPEKFMSEYGDAIQKKFPHVTTKFVNVDTAKKILLPELIAAGEQIDVIYASVGMIHENVLKSGLAYDMTELTKLANLDLTKFEPSTIDLIRQISGGALYGIPTSTSYATIVYNKDLFDKFGEAYPANGMTWDELLQKARKMTRNDGGVQYRGFVASFNHLALTNQLSASFDDPKTEKSLINSDIWNKHAQNLARFYEIPGNEVTTTTAALTAQNNFFIKDRIAAMYANVFPPTYLDPENAATKGMNLDAVSLPEYVDLKGVGSQPYPTFFSLTNMSKKKEAAFQVIAWLASEEFQLAQSRKGLQTVLKSEKVRNEFGKDFPYLSGKNVSAFMPAKPASPSVVTPYNSVAATSFMTNVHKIVSKQLDVNTALRQAEEETNKKIAEMKAAAK</sequence>
<accession>A0A5C4T3T8</accession>
<dbReference type="PANTHER" id="PTHR43649:SF33">
    <property type="entry name" value="POLYGALACTURONAN_RHAMNOGALACTURONAN-BINDING PROTEIN YTCQ"/>
    <property type="match status" value="1"/>
</dbReference>
<keyword evidence="8" id="KW-1185">Reference proteome</keyword>
<evidence type="ECO:0000256" key="2">
    <source>
        <dbReference type="ARBA" id="ARBA00022729"/>
    </source>
</evidence>
<evidence type="ECO:0000313" key="8">
    <source>
        <dbReference type="Proteomes" id="UP000307943"/>
    </source>
</evidence>
<protein>
    <submittedName>
        <fullName evidence="7">Extracellular solute-binding protein</fullName>
    </submittedName>
</protein>
<name>A0A5C4T3T8_9BACL</name>
<dbReference type="SUPFAM" id="SSF53850">
    <property type="entry name" value="Periplasmic binding protein-like II"/>
    <property type="match status" value="1"/>
</dbReference>
<dbReference type="AlphaFoldDB" id="A0A5C4T3T8"/>
<dbReference type="InterPro" id="IPR050490">
    <property type="entry name" value="Bact_solute-bd_prot1"/>
</dbReference>
<evidence type="ECO:0000256" key="6">
    <source>
        <dbReference type="SAM" id="SignalP"/>
    </source>
</evidence>
<gene>
    <name evidence="7" type="ORF">FE784_27770</name>
</gene>
<feature type="signal peptide" evidence="6">
    <location>
        <begin position="1"/>
        <end position="25"/>
    </location>
</feature>
<dbReference type="PANTHER" id="PTHR43649">
    <property type="entry name" value="ARABINOSE-BINDING PROTEIN-RELATED"/>
    <property type="match status" value="1"/>
</dbReference>
<keyword evidence="3" id="KW-0472">Membrane</keyword>
<keyword evidence="5" id="KW-0449">Lipoprotein</keyword>
<dbReference type="RefSeq" id="WP_139605514.1">
    <property type="nucleotide sequence ID" value="NZ_VDCQ01000050.1"/>
</dbReference>
<comment type="caution">
    <text evidence="7">The sequence shown here is derived from an EMBL/GenBank/DDBJ whole genome shotgun (WGS) entry which is preliminary data.</text>
</comment>
<evidence type="ECO:0000256" key="3">
    <source>
        <dbReference type="ARBA" id="ARBA00023136"/>
    </source>
</evidence>
<dbReference type="Proteomes" id="UP000307943">
    <property type="component" value="Unassembled WGS sequence"/>
</dbReference>
<evidence type="ECO:0000256" key="4">
    <source>
        <dbReference type="ARBA" id="ARBA00023139"/>
    </source>
</evidence>
<dbReference type="PROSITE" id="PS51257">
    <property type="entry name" value="PROKAR_LIPOPROTEIN"/>
    <property type="match status" value="1"/>
</dbReference>
<proteinExistence type="predicted"/>
<keyword evidence="1" id="KW-1003">Cell membrane</keyword>
<feature type="chain" id="PRO_5039555272" evidence="6">
    <location>
        <begin position="26"/>
        <end position="446"/>
    </location>
</feature>
<dbReference type="OrthoDB" id="2512706at2"/>
<keyword evidence="2 6" id="KW-0732">Signal</keyword>